<comment type="similarity">
    <text evidence="2">Belongs to the UPF0324 family.</text>
</comment>
<protein>
    <submittedName>
        <fullName evidence="9">Sulfate exporter family transporter</fullName>
    </submittedName>
</protein>
<dbReference type="EMBL" id="JARVCO010000007">
    <property type="protein sequence ID" value="MDZ8118194.1"/>
    <property type="molecule type" value="Genomic_DNA"/>
</dbReference>
<evidence type="ECO:0000256" key="8">
    <source>
        <dbReference type="SAM" id="SignalP"/>
    </source>
</evidence>
<keyword evidence="10" id="KW-1185">Reference proteome</keyword>
<dbReference type="PANTHER" id="PTHR30106">
    <property type="entry name" value="INNER MEMBRANE PROTEIN YEIH-RELATED"/>
    <property type="match status" value="1"/>
</dbReference>
<evidence type="ECO:0000256" key="3">
    <source>
        <dbReference type="ARBA" id="ARBA00022475"/>
    </source>
</evidence>
<feature type="transmembrane region" description="Helical" evidence="7">
    <location>
        <begin position="177"/>
        <end position="197"/>
    </location>
</feature>
<dbReference type="PANTHER" id="PTHR30106:SF2">
    <property type="entry name" value="UPF0324 INNER MEMBRANE PROTEIN YEIH"/>
    <property type="match status" value="1"/>
</dbReference>
<reference evidence="9 10" key="1">
    <citation type="journal article" date="2024" name="Appl. Environ. Microbiol.">
        <title>Pontiella agarivorans sp. nov., a novel marine anaerobic bacterium capable of degrading macroalgal polysaccharides and fixing nitrogen.</title>
        <authorList>
            <person name="Liu N."/>
            <person name="Kivenson V."/>
            <person name="Peng X."/>
            <person name="Cui Z."/>
            <person name="Lankiewicz T.S."/>
            <person name="Gosselin K.M."/>
            <person name="English C.J."/>
            <person name="Blair E.M."/>
            <person name="O'Malley M.A."/>
            <person name="Valentine D.L."/>
        </authorList>
    </citation>
    <scope>NUCLEOTIDE SEQUENCE [LARGE SCALE GENOMIC DNA]</scope>
    <source>
        <strain evidence="9 10">NLcol2</strain>
    </source>
</reference>
<evidence type="ECO:0000256" key="5">
    <source>
        <dbReference type="ARBA" id="ARBA00022989"/>
    </source>
</evidence>
<feature type="transmembrane region" description="Helical" evidence="7">
    <location>
        <begin position="116"/>
        <end position="134"/>
    </location>
</feature>
<accession>A0ABU5MVE1</accession>
<dbReference type="Proteomes" id="UP001290861">
    <property type="component" value="Unassembled WGS sequence"/>
</dbReference>
<feature type="transmembrane region" description="Helical" evidence="7">
    <location>
        <begin position="264"/>
        <end position="287"/>
    </location>
</feature>
<organism evidence="9 10">
    <name type="scientific">Pontiella agarivorans</name>
    <dbReference type="NCBI Taxonomy" id="3038953"/>
    <lineage>
        <taxon>Bacteria</taxon>
        <taxon>Pseudomonadati</taxon>
        <taxon>Kiritimatiellota</taxon>
        <taxon>Kiritimatiellia</taxon>
        <taxon>Kiritimatiellales</taxon>
        <taxon>Pontiellaceae</taxon>
        <taxon>Pontiella</taxon>
    </lineage>
</organism>
<feature type="signal peptide" evidence="8">
    <location>
        <begin position="1"/>
        <end position="20"/>
    </location>
</feature>
<dbReference type="InterPro" id="IPR018383">
    <property type="entry name" value="UPF0324_pro"/>
</dbReference>
<feature type="transmembrane region" description="Helical" evidence="7">
    <location>
        <begin position="203"/>
        <end position="224"/>
    </location>
</feature>
<dbReference type="Pfam" id="PF03601">
    <property type="entry name" value="Cons_hypoth698"/>
    <property type="match status" value="1"/>
</dbReference>
<keyword evidence="3" id="KW-1003">Cell membrane</keyword>
<feature type="transmembrane region" description="Helical" evidence="7">
    <location>
        <begin position="146"/>
        <end position="165"/>
    </location>
</feature>
<keyword evidence="8" id="KW-0732">Signal</keyword>
<evidence type="ECO:0000313" key="10">
    <source>
        <dbReference type="Proteomes" id="UP001290861"/>
    </source>
</evidence>
<evidence type="ECO:0000256" key="1">
    <source>
        <dbReference type="ARBA" id="ARBA00004651"/>
    </source>
</evidence>
<keyword evidence="6 7" id="KW-0472">Membrane</keyword>
<evidence type="ECO:0000256" key="4">
    <source>
        <dbReference type="ARBA" id="ARBA00022692"/>
    </source>
</evidence>
<feature type="chain" id="PRO_5046433599" evidence="8">
    <location>
        <begin position="21"/>
        <end position="322"/>
    </location>
</feature>
<feature type="transmembrane region" description="Helical" evidence="7">
    <location>
        <begin position="82"/>
        <end position="104"/>
    </location>
</feature>
<keyword evidence="4 7" id="KW-0812">Transmembrane</keyword>
<comment type="caution">
    <text evidence="9">The sequence shown here is derived from an EMBL/GenBank/DDBJ whole genome shotgun (WGS) entry which is preliminary data.</text>
</comment>
<feature type="transmembrane region" description="Helical" evidence="7">
    <location>
        <begin position="236"/>
        <end position="258"/>
    </location>
</feature>
<name>A0ABU5MVE1_9BACT</name>
<evidence type="ECO:0000256" key="7">
    <source>
        <dbReference type="SAM" id="Phobius"/>
    </source>
</evidence>
<dbReference type="RefSeq" id="WP_322607992.1">
    <property type="nucleotide sequence ID" value="NZ_JARVCO010000007.1"/>
</dbReference>
<gene>
    <name evidence="9" type="ORF">P9H32_06085</name>
</gene>
<comment type="subcellular location">
    <subcellularLocation>
        <location evidence="1">Cell membrane</location>
        <topology evidence="1">Multi-pass membrane protein</topology>
    </subcellularLocation>
</comment>
<proteinExistence type="inferred from homology"/>
<feature type="transmembrane region" description="Helical" evidence="7">
    <location>
        <begin position="299"/>
        <end position="321"/>
    </location>
</feature>
<evidence type="ECO:0000256" key="2">
    <source>
        <dbReference type="ARBA" id="ARBA00007977"/>
    </source>
</evidence>
<evidence type="ECO:0000256" key="6">
    <source>
        <dbReference type="ARBA" id="ARBA00023136"/>
    </source>
</evidence>
<sequence>MKTLLPGLIPAILLAAAAAAAARCCSSLNAVCTAIFLGLLLSRLFRKFPATVAGLDFAEKRMLPCAIAFMGLELDLQSLKEIGTAAPLVTLPAMALSISVTAWVGTRMRIPLKTALLTGIGNSVCGSSAVLAAAPALQSGKEERGLAVTSVNLAGTVGIFLLPLIAHAIGMSAQKTAYLLGGSLQAVGQVAAAAISVSEQVTHQALVIKMLRVLMIGPIVILLTRLNHSEGAAQKAWWKHVPGYMFGFAACSILSSLFHSSTALLNGFTATGRFMLTVAMVAIGSSMEIRTLCRQGGGILGLTLLSSLILTGTVLLLSALFL</sequence>
<evidence type="ECO:0000313" key="9">
    <source>
        <dbReference type="EMBL" id="MDZ8118194.1"/>
    </source>
</evidence>
<keyword evidence="5 7" id="KW-1133">Transmembrane helix</keyword>